<evidence type="ECO:0000313" key="2">
    <source>
        <dbReference type="EMBL" id="KAG5185305.1"/>
    </source>
</evidence>
<evidence type="ECO:0000313" key="3">
    <source>
        <dbReference type="Proteomes" id="UP000664859"/>
    </source>
</evidence>
<name>A0A836CG53_9STRA</name>
<protein>
    <submittedName>
        <fullName evidence="2">Uncharacterized protein</fullName>
    </submittedName>
</protein>
<sequence>MAQALQRMTPYDVATASVKNGGAILLATSSIPTFPSEQDLNAFAMYGAYSLLDCISINQFRQPGSDGCLISALLFHPKQLPATPPPLPPPPADLQQTLHPPLWACPLRWTRPLPPPPQALTSPAPPLHARGARRPQSRQAACLFAQHWDSPRRSGRRRDDPQTRRRQEPTGLPRRRVSSRRPHRARRHGVVERFISYMETQKVTAPHDICHYAFLSLKGEAHALATSLRQADTWPTSFTGIAQILLEHFAPPAAFKDSCRVVVDLKQGPKETSKAYTRTLQQVSTLYGQVRRTRAVSVDGHDSASANPLPKLQECLFLTILEGGLLPGLRQQMRLQTHFRFNEEEMVASLQRIERTIVLRNTENSTATNGAGSANFMPPQHGSPSPFNSSPSADYVIDDTRTSLNYGNNNGNGDRNGSGRRPYC</sequence>
<feature type="compositionally biased region" description="Pro residues" evidence="1">
    <location>
        <begin position="114"/>
        <end position="126"/>
    </location>
</feature>
<evidence type="ECO:0000256" key="1">
    <source>
        <dbReference type="SAM" id="MobiDB-lite"/>
    </source>
</evidence>
<dbReference type="AlphaFoldDB" id="A0A836CG53"/>
<comment type="caution">
    <text evidence="2">The sequence shown here is derived from an EMBL/GenBank/DDBJ whole genome shotgun (WGS) entry which is preliminary data.</text>
</comment>
<accession>A0A836CG53</accession>
<organism evidence="2 3">
    <name type="scientific">Tribonema minus</name>
    <dbReference type="NCBI Taxonomy" id="303371"/>
    <lineage>
        <taxon>Eukaryota</taxon>
        <taxon>Sar</taxon>
        <taxon>Stramenopiles</taxon>
        <taxon>Ochrophyta</taxon>
        <taxon>PX clade</taxon>
        <taxon>Xanthophyceae</taxon>
        <taxon>Tribonematales</taxon>
        <taxon>Tribonemataceae</taxon>
        <taxon>Tribonema</taxon>
    </lineage>
</organism>
<proteinExistence type="predicted"/>
<feature type="compositionally biased region" description="Polar residues" evidence="1">
    <location>
        <begin position="382"/>
        <end position="392"/>
    </location>
</feature>
<keyword evidence="3" id="KW-1185">Reference proteome</keyword>
<reference evidence="2" key="1">
    <citation type="submission" date="2021-02" db="EMBL/GenBank/DDBJ databases">
        <title>First Annotated Genome of the Yellow-green Alga Tribonema minus.</title>
        <authorList>
            <person name="Mahan K.M."/>
        </authorList>
    </citation>
    <scope>NUCLEOTIDE SEQUENCE</scope>
    <source>
        <strain evidence="2">UTEX B ZZ1240</strain>
    </source>
</reference>
<gene>
    <name evidence="2" type="ORF">JKP88DRAFT_244413</name>
</gene>
<feature type="compositionally biased region" description="Low complexity" evidence="1">
    <location>
        <begin position="407"/>
        <end position="424"/>
    </location>
</feature>
<dbReference type="Proteomes" id="UP000664859">
    <property type="component" value="Unassembled WGS sequence"/>
</dbReference>
<dbReference type="EMBL" id="JAFCMP010000135">
    <property type="protein sequence ID" value="KAG5185305.1"/>
    <property type="molecule type" value="Genomic_DNA"/>
</dbReference>
<feature type="compositionally biased region" description="Basic residues" evidence="1">
    <location>
        <begin position="173"/>
        <end position="185"/>
    </location>
</feature>
<feature type="compositionally biased region" description="Basic and acidic residues" evidence="1">
    <location>
        <begin position="149"/>
        <end position="168"/>
    </location>
</feature>
<feature type="region of interest" description="Disordered" evidence="1">
    <location>
        <begin position="365"/>
        <end position="424"/>
    </location>
</feature>
<feature type="region of interest" description="Disordered" evidence="1">
    <location>
        <begin position="114"/>
        <end position="185"/>
    </location>
</feature>